<dbReference type="Proteomes" id="UP000287651">
    <property type="component" value="Unassembled WGS sequence"/>
</dbReference>
<evidence type="ECO:0000313" key="1">
    <source>
        <dbReference type="EMBL" id="RRT32986.1"/>
    </source>
</evidence>
<evidence type="ECO:0000313" key="2">
    <source>
        <dbReference type="Proteomes" id="UP000287651"/>
    </source>
</evidence>
<reference evidence="1 2" key="1">
    <citation type="journal article" date="2014" name="Agronomy (Basel)">
        <title>A Draft Genome Sequence for Ensete ventricosum, the Drought-Tolerant Tree Against Hunger.</title>
        <authorList>
            <person name="Harrison J."/>
            <person name="Moore K.A."/>
            <person name="Paszkiewicz K."/>
            <person name="Jones T."/>
            <person name="Grant M."/>
            <person name="Ambacheew D."/>
            <person name="Muzemil S."/>
            <person name="Studholme D.J."/>
        </authorList>
    </citation>
    <scope>NUCLEOTIDE SEQUENCE [LARGE SCALE GENOMIC DNA]</scope>
</reference>
<gene>
    <name evidence="1" type="ORF">B296_00049277</name>
</gene>
<proteinExistence type="predicted"/>
<comment type="caution">
    <text evidence="1">The sequence shown here is derived from an EMBL/GenBank/DDBJ whole genome shotgun (WGS) entry which is preliminary data.</text>
</comment>
<name>A0A426X0K1_ENSVE</name>
<dbReference type="EMBL" id="AMZH03030180">
    <property type="protein sequence ID" value="RRT32986.1"/>
    <property type="molecule type" value="Genomic_DNA"/>
</dbReference>
<protein>
    <submittedName>
        <fullName evidence="1">Uncharacterized protein</fullName>
    </submittedName>
</protein>
<dbReference type="AlphaFoldDB" id="A0A426X0K1"/>
<sequence length="107" mass="11972">MAGAHREFTGGCQEFADRWSGAYWEFVGGLLGVRWEFADRRLGARWGFAGRMSRVHQEFVERLIDVSDNEDCVLGDQPRPSHLQGWSAAARALAKAVAYKGDCPWLG</sequence>
<accession>A0A426X0K1</accession>
<organism evidence="1 2">
    <name type="scientific">Ensete ventricosum</name>
    <name type="common">Abyssinian banana</name>
    <name type="synonym">Musa ensete</name>
    <dbReference type="NCBI Taxonomy" id="4639"/>
    <lineage>
        <taxon>Eukaryota</taxon>
        <taxon>Viridiplantae</taxon>
        <taxon>Streptophyta</taxon>
        <taxon>Embryophyta</taxon>
        <taxon>Tracheophyta</taxon>
        <taxon>Spermatophyta</taxon>
        <taxon>Magnoliopsida</taxon>
        <taxon>Liliopsida</taxon>
        <taxon>Zingiberales</taxon>
        <taxon>Musaceae</taxon>
        <taxon>Ensete</taxon>
    </lineage>
</organism>